<dbReference type="RefSeq" id="WP_093004653.1">
    <property type="nucleotide sequence ID" value="NZ_FNZZ01000002.1"/>
</dbReference>
<evidence type="ECO:0000256" key="3">
    <source>
        <dbReference type="ARBA" id="ARBA00023163"/>
    </source>
</evidence>
<dbReference type="AlphaFoldDB" id="A0A1H7M688"/>
<keyword evidence="1" id="KW-0805">Transcription regulation</keyword>
<protein>
    <submittedName>
        <fullName evidence="5">Transcriptional regulator, AsnC family</fullName>
    </submittedName>
</protein>
<evidence type="ECO:0000256" key="2">
    <source>
        <dbReference type="ARBA" id="ARBA00023125"/>
    </source>
</evidence>
<dbReference type="EMBL" id="FNZZ01000002">
    <property type="protein sequence ID" value="SEL06641.1"/>
    <property type="molecule type" value="Genomic_DNA"/>
</dbReference>
<dbReference type="InterPro" id="IPR019888">
    <property type="entry name" value="Tscrpt_reg_AsnC-like"/>
</dbReference>
<dbReference type="InterPro" id="IPR036388">
    <property type="entry name" value="WH-like_DNA-bd_sf"/>
</dbReference>
<dbReference type="InterPro" id="IPR011008">
    <property type="entry name" value="Dimeric_a/b-barrel"/>
</dbReference>
<dbReference type="Gene3D" id="3.30.70.920">
    <property type="match status" value="1"/>
</dbReference>
<keyword evidence="6" id="KW-1185">Reference proteome</keyword>
<sequence length="163" mass="18516">MNQITALDEYDRRILLALTQDGRMSWRDLAEKIGLSLTPTLRRVRLLEERGIIVGYAAQIDERLLLGSMVIFLSVTLERQTSEVIQRVEEQLAIMPEVMTGHQMSGDADMLLRIVVRGLEHYRSFIQRVTAIPGIAHLHSSFALKSFVNRTSPPIPDHPSRRG</sequence>
<dbReference type="PROSITE" id="PS00519">
    <property type="entry name" value="HTH_ASNC_1"/>
    <property type="match status" value="1"/>
</dbReference>
<dbReference type="GO" id="GO:0006355">
    <property type="term" value="P:regulation of DNA-templated transcription"/>
    <property type="evidence" value="ECO:0007669"/>
    <property type="project" value="UniProtKB-ARBA"/>
</dbReference>
<dbReference type="PANTHER" id="PTHR30154">
    <property type="entry name" value="LEUCINE-RESPONSIVE REGULATORY PROTEIN"/>
    <property type="match status" value="1"/>
</dbReference>
<dbReference type="InterPro" id="IPR000485">
    <property type="entry name" value="AsnC-type_HTH_dom"/>
</dbReference>
<dbReference type="InterPro" id="IPR011991">
    <property type="entry name" value="ArsR-like_HTH"/>
</dbReference>
<dbReference type="InterPro" id="IPR036390">
    <property type="entry name" value="WH_DNA-bd_sf"/>
</dbReference>
<dbReference type="PROSITE" id="PS50956">
    <property type="entry name" value="HTH_ASNC_2"/>
    <property type="match status" value="1"/>
</dbReference>
<dbReference type="CDD" id="cd00090">
    <property type="entry name" value="HTH_ARSR"/>
    <property type="match status" value="1"/>
</dbReference>
<keyword evidence="3" id="KW-0804">Transcription</keyword>
<evidence type="ECO:0000259" key="4">
    <source>
        <dbReference type="PROSITE" id="PS50956"/>
    </source>
</evidence>
<dbReference type="Pfam" id="PF01037">
    <property type="entry name" value="AsnC_trans_reg"/>
    <property type="match status" value="1"/>
</dbReference>
<dbReference type="PRINTS" id="PR00033">
    <property type="entry name" value="HTHASNC"/>
</dbReference>
<organism evidence="5 6">
    <name type="scientific">Sphingomonas palmae</name>
    <dbReference type="NCBI Taxonomy" id="1855283"/>
    <lineage>
        <taxon>Bacteria</taxon>
        <taxon>Pseudomonadati</taxon>
        <taxon>Pseudomonadota</taxon>
        <taxon>Alphaproteobacteria</taxon>
        <taxon>Sphingomonadales</taxon>
        <taxon>Sphingomonadaceae</taxon>
        <taxon>Sphingomonas</taxon>
    </lineage>
</organism>
<proteinExistence type="predicted"/>
<keyword evidence="2" id="KW-0238">DNA-binding</keyword>
<dbReference type="InterPro" id="IPR019887">
    <property type="entry name" value="Tscrpt_reg_AsnC/Lrp_C"/>
</dbReference>
<dbReference type="SUPFAM" id="SSF54909">
    <property type="entry name" value="Dimeric alpha+beta barrel"/>
    <property type="match status" value="1"/>
</dbReference>
<dbReference type="GO" id="GO:0043565">
    <property type="term" value="F:sequence-specific DNA binding"/>
    <property type="evidence" value="ECO:0007669"/>
    <property type="project" value="InterPro"/>
</dbReference>
<reference evidence="6" key="1">
    <citation type="submission" date="2016-10" db="EMBL/GenBank/DDBJ databases">
        <authorList>
            <person name="Varghese N."/>
            <person name="Submissions S."/>
        </authorList>
    </citation>
    <scope>NUCLEOTIDE SEQUENCE [LARGE SCALE GENOMIC DNA]</scope>
    <source>
        <strain evidence="6">JS21-1</strain>
    </source>
</reference>
<dbReference type="SMART" id="SM00344">
    <property type="entry name" value="HTH_ASNC"/>
    <property type="match status" value="1"/>
</dbReference>
<dbReference type="Pfam" id="PF13412">
    <property type="entry name" value="HTH_24"/>
    <property type="match status" value="1"/>
</dbReference>
<evidence type="ECO:0000256" key="1">
    <source>
        <dbReference type="ARBA" id="ARBA00023015"/>
    </source>
</evidence>
<dbReference type="PANTHER" id="PTHR30154:SF34">
    <property type="entry name" value="TRANSCRIPTIONAL REGULATOR AZLB"/>
    <property type="match status" value="1"/>
</dbReference>
<evidence type="ECO:0000313" key="5">
    <source>
        <dbReference type="EMBL" id="SEL06641.1"/>
    </source>
</evidence>
<dbReference type="GO" id="GO:0043200">
    <property type="term" value="P:response to amino acid"/>
    <property type="evidence" value="ECO:0007669"/>
    <property type="project" value="TreeGrafter"/>
</dbReference>
<accession>A0A1H7M688</accession>
<feature type="domain" description="HTH asnC-type" evidence="4">
    <location>
        <begin position="7"/>
        <end position="69"/>
    </location>
</feature>
<dbReference type="STRING" id="1855283.SAMN05216382_1393"/>
<evidence type="ECO:0000313" key="6">
    <source>
        <dbReference type="Proteomes" id="UP000199214"/>
    </source>
</evidence>
<dbReference type="OrthoDB" id="9813313at2"/>
<dbReference type="SUPFAM" id="SSF46785">
    <property type="entry name" value="Winged helix' DNA-binding domain"/>
    <property type="match status" value="1"/>
</dbReference>
<dbReference type="GO" id="GO:0005829">
    <property type="term" value="C:cytosol"/>
    <property type="evidence" value="ECO:0007669"/>
    <property type="project" value="TreeGrafter"/>
</dbReference>
<gene>
    <name evidence="5" type="ORF">SAMN05216382_1393</name>
</gene>
<name>A0A1H7M688_9SPHN</name>
<dbReference type="Gene3D" id="1.10.10.10">
    <property type="entry name" value="Winged helix-like DNA-binding domain superfamily/Winged helix DNA-binding domain"/>
    <property type="match status" value="1"/>
</dbReference>
<dbReference type="InterPro" id="IPR019885">
    <property type="entry name" value="Tscrpt_reg_HTH_AsnC-type_CS"/>
</dbReference>
<dbReference type="Proteomes" id="UP000199214">
    <property type="component" value="Unassembled WGS sequence"/>
</dbReference>